<organism evidence="2 3">
    <name type="scientific">Stylosanthes scabra</name>
    <dbReference type="NCBI Taxonomy" id="79078"/>
    <lineage>
        <taxon>Eukaryota</taxon>
        <taxon>Viridiplantae</taxon>
        <taxon>Streptophyta</taxon>
        <taxon>Embryophyta</taxon>
        <taxon>Tracheophyta</taxon>
        <taxon>Spermatophyta</taxon>
        <taxon>Magnoliopsida</taxon>
        <taxon>eudicotyledons</taxon>
        <taxon>Gunneridae</taxon>
        <taxon>Pentapetalae</taxon>
        <taxon>rosids</taxon>
        <taxon>fabids</taxon>
        <taxon>Fabales</taxon>
        <taxon>Fabaceae</taxon>
        <taxon>Papilionoideae</taxon>
        <taxon>50 kb inversion clade</taxon>
        <taxon>dalbergioids sensu lato</taxon>
        <taxon>Dalbergieae</taxon>
        <taxon>Pterocarpus clade</taxon>
        <taxon>Stylosanthes</taxon>
    </lineage>
</organism>
<feature type="region of interest" description="Disordered" evidence="1">
    <location>
        <begin position="63"/>
        <end position="90"/>
    </location>
</feature>
<feature type="region of interest" description="Disordered" evidence="1">
    <location>
        <begin position="1"/>
        <end position="24"/>
    </location>
</feature>
<reference evidence="2 3" key="1">
    <citation type="journal article" date="2023" name="Plants (Basel)">
        <title>Bridging the Gap: Combining Genomics and Transcriptomics Approaches to Understand Stylosanthes scabra, an Orphan Legume from the Brazilian Caatinga.</title>
        <authorList>
            <person name="Ferreira-Neto J.R.C."/>
            <person name="da Silva M.D."/>
            <person name="Binneck E."/>
            <person name="de Melo N.F."/>
            <person name="da Silva R.H."/>
            <person name="de Melo A.L.T.M."/>
            <person name="Pandolfi V."/>
            <person name="Bustamante F.O."/>
            <person name="Brasileiro-Vidal A.C."/>
            <person name="Benko-Iseppon A.M."/>
        </authorList>
    </citation>
    <scope>NUCLEOTIDE SEQUENCE [LARGE SCALE GENOMIC DNA]</scope>
    <source>
        <tissue evidence="2">Leaves</tissue>
    </source>
</reference>
<comment type="caution">
    <text evidence="2">The sequence shown here is derived from an EMBL/GenBank/DDBJ whole genome shotgun (WGS) entry which is preliminary data.</text>
</comment>
<proteinExistence type="predicted"/>
<protein>
    <submittedName>
        <fullName evidence="2">Uncharacterized protein</fullName>
    </submittedName>
</protein>
<sequence>MEKSLRKARKNMERRIERRKPKIEETAPRACTPHRGIARYPGSHSGGFCPHRATARLTRVTARSKVNSGINADRAPERSPPRDRTVASGRKLMKAKIGISSIRARAKSL</sequence>
<feature type="compositionally biased region" description="Basic and acidic residues" evidence="1">
    <location>
        <begin position="74"/>
        <end position="85"/>
    </location>
</feature>
<gene>
    <name evidence="2" type="ORF">PIB30_060916</name>
</gene>
<dbReference type="Proteomes" id="UP001341840">
    <property type="component" value="Unassembled WGS sequence"/>
</dbReference>
<evidence type="ECO:0000313" key="2">
    <source>
        <dbReference type="EMBL" id="MED6112351.1"/>
    </source>
</evidence>
<name>A0ABU6QK53_9FABA</name>
<evidence type="ECO:0000313" key="3">
    <source>
        <dbReference type="Proteomes" id="UP001341840"/>
    </source>
</evidence>
<keyword evidence="3" id="KW-1185">Reference proteome</keyword>
<evidence type="ECO:0000256" key="1">
    <source>
        <dbReference type="SAM" id="MobiDB-lite"/>
    </source>
</evidence>
<accession>A0ABU6QK53</accession>
<dbReference type="EMBL" id="JASCZI010000545">
    <property type="protein sequence ID" value="MED6112351.1"/>
    <property type="molecule type" value="Genomic_DNA"/>
</dbReference>